<evidence type="ECO:0000259" key="6">
    <source>
        <dbReference type="Pfam" id="PF02601"/>
    </source>
</evidence>
<proteinExistence type="inferred from homology"/>
<sequence length="454" mass="51134">MDKSYSLFEFCSSIRRCLQYHYSGKYWIHAEICDLRVNKGSGHCYFDLIQKGDDDRIVARSKATIWSNKAQELLPKFHRETGSVLQNGLEVMLLVSVNFHEQFGFSLNVDNIDPTYTLGEMARKRREIVERLQREGLLDRNKELPLPRIFQRLAVITSATAAGWGDFVNHLNDTPESFVFYTHLYPASMQGKDTESSIVKALSIIEGHKEHFDAVVIIRGGGAQSELASFDSYLLAKECALFPLPIISGIGHERDISVVDMVASISLKTPTAVADFLIERMRCELSLQQDMMQRLKLSVSQLQSGYSERIDRVAMRLPVVAQFKLRKEGEKIHLVEKMVTMGAGRLIENASAQITSISSKLPTLISRTFDRSWQMIGYVGPRLRIVVGKRMGEMSSRLEVIEKTVSLSDPRLILSKGFAIVSSQDKICCHAKELKSGSKVEMTFIDGVRTATVD</sequence>
<gene>
    <name evidence="8" type="primary">xseA</name>
    <name evidence="8" type="ORF">ACFO3G_02055</name>
</gene>
<keyword evidence="9" id="KW-1185">Reference proteome</keyword>
<dbReference type="EC" id="3.1.11.6" evidence="5"/>
<feature type="domain" description="OB-fold nucleic acid binding" evidence="7">
    <location>
        <begin position="6"/>
        <end position="113"/>
    </location>
</feature>
<evidence type="ECO:0000256" key="2">
    <source>
        <dbReference type="ARBA" id="ARBA00022722"/>
    </source>
</evidence>
<evidence type="ECO:0000313" key="8">
    <source>
        <dbReference type="EMBL" id="MFC4665401.1"/>
    </source>
</evidence>
<dbReference type="InterPro" id="IPR020579">
    <property type="entry name" value="Exonuc_VII_lsu_C"/>
</dbReference>
<dbReference type="CDD" id="cd04489">
    <property type="entry name" value="ExoVII_LU_OBF"/>
    <property type="match status" value="1"/>
</dbReference>
<keyword evidence="1" id="KW-0963">Cytoplasm</keyword>
<dbReference type="InterPro" id="IPR003753">
    <property type="entry name" value="Exonuc_VII_L"/>
</dbReference>
<comment type="catalytic activity">
    <reaction evidence="5">
        <text>Exonucleolytic cleavage in either 5'- to 3'- or 3'- to 5'-direction to yield nucleoside 5'-phosphates.</text>
        <dbReference type="EC" id="3.1.11.6"/>
    </reaction>
</comment>
<dbReference type="PANTHER" id="PTHR30008:SF0">
    <property type="entry name" value="EXODEOXYRIBONUCLEASE 7 LARGE SUBUNIT"/>
    <property type="match status" value="1"/>
</dbReference>
<evidence type="ECO:0000259" key="7">
    <source>
        <dbReference type="Pfam" id="PF13742"/>
    </source>
</evidence>
<dbReference type="NCBIfam" id="TIGR00237">
    <property type="entry name" value="xseA"/>
    <property type="match status" value="1"/>
</dbReference>
<dbReference type="Proteomes" id="UP001596020">
    <property type="component" value="Unassembled WGS sequence"/>
</dbReference>
<dbReference type="GO" id="GO:0008855">
    <property type="term" value="F:exodeoxyribonuclease VII activity"/>
    <property type="evidence" value="ECO:0007669"/>
    <property type="project" value="UniProtKB-EC"/>
</dbReference>
<organism evidence="8 9">
    <name type="scientific">Falsiporphyromonas endometrii</name>
    <dbReference type="NCBI Taxonomy" id="1387297"/>
    <lineage>
        <taxon>Bacteria</taxon>
        <taxon>Pseudomonadati</taxon>
        <taxon>Bacteroidota</taxon>
        <taxon>Bacteroidia</taxon>
        <taxon>Bacteroidales</taxon>
        <taxon>Porphyromonadaceae</taxon>
        <taxon>Falsiporphyromonas</taxon>
    </lineage>
</organism>
<comment type="caution">
    <text evidence="8">The sequence shown here is derived from an EMBL/GenBank/DDBJ whole genome shotgun (WGS) entry which is preliminary data.</text>
</comment>
<comment type="similarity">
    <text evidence="5">Belongs to the XseA family.</text>
</comment>
<accession>A0ABV9K6W1</accession>
<dbReference type="Pfam" id="PF02601">
    <property type="entry name" value="Exonuc_VII_L"/>
    <property type="match status" value="1"/>
</dbReference>
<name>A0ABV9K6W1_9PORP</name>
<keyword evidence="4 5" id="KW-0269">Exonuclease</keyword>
<protein>
    <recommendedName>
        <fullName evidence="5">Exodeoxyribonuclease 7 large subunit</fullName>
        <ecNumber evidence="5">3.1.11.6</ecNumber>
    </recommendedName>
</protein>
<evidence type="ECO:0000256" key="4">
    <source>
        <dbReference type="ARBA" id="ARBA00022839"/>
    </source>
</evidence>
<evidence type="ECO:0000256" key="3">
    <source>
        <dbReference type="ARBA" id="ARBA00022801"/>
    </source>
</evidence>
<feature type="domain" description="Exonuclease VII large subunit C-terminal" evidence="6">
    <location>
        <begin position="137"/>
        <end position="450"/>
    </location>
</feature>
<dbReference type="EMBL" id="JBHSGO010000039">
    <property type="protein sequence ID" value="MFC4665401.1"/>
    <property type="molecule type" value="Genomic_DNA"/>
</dbReference>
<keyword evidence="2 5" id="KW-0540">Nuclease</keyword>
<dbReference type="Pfam" id="PF13742">
    <property type="entry name" value="tRNA_anti_2"/>
    <property type="match status" value="1"/>
</dbReference>
<dbReference type="InterPro" id="IPR025824">
    <property type="entry name" value="OB-fold_nuc-bd_dom"/>
</dbReference>
<evidence type="ECO:0000256" key="5">
    <source>
        <dbReference type="RuleBase" id="RU004355"/>
    </source>
</evidence>
<comment type="subcellular location">
    <subcellularLocation>
        <location evidence="5">Cytoplasm</location>
    </subcellularLocation>
</comment>
<keyword evidence="3 5" id="KW-0378">Hydrolase</keyword>
<dbReference type="RefSeq" id="WP_380077497.1">
    <property type="nucleotide sequence ID" value="NZ_JBHSGO010000039.1"/>
</dbReference>
<dbReference type="PANTHER" id="PTHR30008">
    <property type="entry name" value="EXODEOXYRIBONUCLEASE 7 LARGE SUBUNIT"/>
    <property type="match status" value="1"/>
</dbReference>
<evidence type="ECO:0000313" key="9">
    <source>
        <dbReference type="Proteomes" id="UP001596020"/>
    </source>
</evidence>
<reference evidence="9" key="1">
    <citation type="journal article" date="2019" name="Int. J. Syst. Evol. Microbiol.">
        <title>The Global Catalogue of Microorganisms (GCM) 10K type strain sequencing project: providing services to taxonomists for standard genome sequencing and annotation.</title>
        <authorList>
            <consortium name="The Broad Institute Genomics Platform"/>
            <consortium name="The Broad Institute Genome Sequencing Center for Infectious Disease"/>
            <person name="Wu L."/>
            <person name="Ma J."/>
        </authorList>
    </citation>
    <scope>NUCLEOTIDE SEQUENCE [LARGE SCALE GENOMIC DNA]</scope>
    <source>
        <strain evidence="9">CGMCC 4.7357</strain>
    </source>
</reference>
<evidence type="ECO:0000256" key="1">
    <source>
        <dbReference type="ARBA" id="ARBA00022490"/>
    </source>
</evidence>